<evidence type="ECO:0000313" key="8">
    <source>
        <dbReference type="Proteomes" id="UP000603453"/>
    </source>
</evidence>
<keyword evidence="6" id="KW-0539">Nucleus</keyword>
<comment type="similarity">
    <text evidence="2">Belongs to the Mediator complex subunit 16 family.</text>
</comment>
<evidence type="ECO:0000256" key="3">
    <source>
        <dbReference type="ARBA" id="ARBA00023015"/>
    </source>
</evidence>
<evidence type="ECO:0000256" key="2">
    <source>
        <dbReference type="ARBA" id="ARBA00006543"/>
    </source>
</evidence>
<dbReference type="AlphaFoldDB" id="A0A8H7QRU1"/>
<keyword evidence="4" id="KW-0010">Activator</keyword>
<dbReference type="PANTHER" id="PTHR13224:SF6">
    <property type="entry name" value="MEDIATOR OF RNA POLYMERASE II TRANSCRIPTION SUBUNIT 16"/>
    <property type="match status" value="1"/>
</dbReference>
<dbReference type="SUPFAM" id="SSF50978">
    <property type="entry name" value="WD40 repeat-like"/>
    <property type="match status" value="1"/>
</dbReference>
<dbReference type="PANTHER" id="PTHR13224">
    <property type="entry name" value="THYROID HORMONE RECEPTOR-ASSOCIATED PROTEIN-RELATED"/>
    <property type="match status" value="1"/>
</dbReference>
<proteinExistence type="inferred from homology"/>
<comment type="subcellular location">
    <subcellularLocation>
        <location evidence="1">Nucleus</location>
    </subcellularLocation>
</comment>
<dbReference type="InterPro" id="IPR036322">
    <property type="entry name" value="WD40_repeat_dom_sf"/>
</dbReference>
<keyword evidence="8" id="KW-1185">Reference proteome</keyword>
<protein>
    <recommendedName>
        <fullName evidence="9">Mediator complex subunit 16</fullName>
    </recommendedName>
</protein>
<evidence type="ECO:0000313" key="7">
    <source>
        <dbReference type="EMBL" id="KAG2196501.1"/>
    </source>
</evidence>
<dbReference type="InterPro" id="IPR048338">
    <property type="entry name" value="Mediator_Med16"/>
</dbReference>
<sequence>MVALKRKRQALKRVITDKASRYPPSFLFSALTYKQAPEALSISPQSILVSVPTQPNPTLFNTISGDIFSLHNTLSKKAIKIVEEHHKHHTITHLQWNQKGNTIASIDETGHLALWHTKGSVNDWELTYKVDTKQPLAAFLWLNSDRSYGVDSSEYKRESFQGPRNPFGQLGFITITVHGEITVHYQRNGPIFSTFSTPMPNIGRREISRADAGCFGMSLAGLDDWERISHAAITLHEDGQIYLATHNASIQPKSVSIHTIKIKFPVKSEKGAIECKPITSLKIQGQDFLKENNVTQMVFKKGLHTVELVLGLGDEVSDGFNGFVTSWQLKKIQQSIPSDFGTITNDRTALVYQSGTMILGRFISCLTSTSTGQIIVGLSDGSIHAELALQEGLVKSSNVEDTTESIDPTYWTVVGAHKSDDGCIDPIADIVLSPNETHLLYIFSSSKIGIARITNDAMHDSYVRELIEKLQLCLLNNVDFMDLISELVRMSKQDKADQPEDIINQVLTTYEIQCGESPLEPLENWSLANLEKGYGLAMAAYRRLPDKKIASVNLSRAIQLPVILECFMASCTTDYEEIIKVLEKENIDTNVKLEFDPDSLWSLISVSTWIRDYLKWILREWNMLFNCISPAGSSIANITEKPAHAVLLLHKDSRISLSKILKMLHYFVQYTSTASFQLETFSETQGLLQRYTSTFMTDDMIMMKDTIDFLNALNDLEQKTTDTEIRNRWSILLTSNIKIFTLSEIKKISNEYKDKCAKPSIYLEKEDPYEYDVIRKRRIPDHVKVYHCVRCQQPVLPMHTTLDKKDPCSSAQWYQSLGKQCICGGYFH</sequence>
<dbReference type="GO" id="GO:0045893">
    <property type="term" value="P:positive regulation of DNA-templated transcription"/>
    <property type="evidence" value="ECO:0007669"/>
    <property type="project" value="TreeGrafter"/>
</dbReference>
<comment type="caution">
    <text evidence="7">The sequence shown here is derived from an EMBL/GenBank/DDBJ whole genome shotgun (WGS) entry which is preliminary data.</text>
</comment>
<accession>A0A8H7QRU1</accession>
<dbReference type="OrthoDB" id="4139168at2759"/>
<evidence type="ECO:0008006" key="9">
    <source>
        <dbReference type="Google" id="ProtNLM"/>
    </source>
</evidence>
<reference evidence="7" key="1">
    <citation type="submission" date="2020-12" db="EMBL/GenBank/DDBJ databases">
        <title>Metabolic potential, ecology and presence of endohyphal bacteria is reflected in genomic diversity of Mucoromycotina.</title>
        <authorList>
            <person name="Muszewska A."/>
            <person name="Okrasinska A."/>
            <person name="Steczkiewicz K."/>
            <person name="Drgas O."/>
            <person name="Orlowska M."/>
            <person name="Perlinska-Lenart U."/>
            <person name="Aleksandrzak-Piekarczyk T."/>
            <person name="Szatraj K."/>
            <person name="Zielenkiewicz U."/>
            <person name="Pilsyk S."/>
            <person name="Malc E."/>
            <person name="Mieczkowski P."/>
            <person name="Kruszewska J.S."/>
            <person name="Biernat P."/>
            <person name="Pawlowska J."/>
        </authorList>
    </citation>
    <scope>NUCLEOTIDE SEQUENCE</scope>
    <source>
        <strain evidence="7">WA0000017839</strain>
    </source>
</reference>
<dbReference type="Proteomes" id="UP000603453">
    <property type="component" value="Unassembled WGS sequence"/>
</dbReference>
<gene>
    <name evidence="7" type="ORF">INT47_012795</name>
</gene>
<name>A0A8H7QRU1_9FUNG</name>
<evidence type="ECO:0000256" key="1">
    <source>
        <dbReference type="ARBA" id="ARBA00004123"/>
    </source>
</evidence>
<evidence type="ECO:0000256" key="4">
    <source>
        <dbReference type="ARBA" id="ARBA00023159"/>
    </source>
</evidence>
<evidence type="ECO:0000256" key="6">
    <source>
        <dbReference type="ARBA" id="ARBA00023242"/>
    </source>
</evidence>
<keyword evidence="3" id="KW-0805">Transcription regulation</keyword>
<organism evidence="7 8">
    <name type="scientific">Mucor saturninus</name>
    <dbReference type="NCBI Taxonomy" id="64648"/>
    <lineage>
        <taxon>Eukaryota</taxon>
        <taxon>Fungi</taxon>
        <taxon>Fungi incertae sedis</taxon>
        <taxon>Mucoromycota</taxon>
        <taxon>Mucoromycotina</taxon>
        <taxon>Mucoromycetes</taxon>
        <taxon>Mucorales</taxon>
        <taxon>Mucorineae</taxon>
        <taxon>Mucoraceae</taxon>
        <taxon>Mucor</taxon>
    </lineage>
</organism>
<dbReference type="GO" id="GO:0016592">
    <property type="term" value="C:mediator complex"/>
    <property type="evidence" value="ECO:0007669"/>
    <property type="project" value="TreeGrafter"/>
</dbReference>
<dbReference type="EMBL" id="JAEPRD010000145">
    <property type="protein sequence ID" value="KAG2196501.1"/>
    <property type="molecule type" value="Genomic_DNA"/>
</dbReference>
<keyword evidence="5" id="KW-0804">Transcription</keyword>
<evidence type="ECO:0000256" key="5">
    <source>
        <dbReference type="ARBA" id="ARBA00023163"/>
    </source>
</evidence>